<dbReference type="SUPFAM" id="SSF54814">
    <property type="entry name" value="Prokaryotic type KH domain (KH-domain type II)"/>
    <property type="match status" value="1"/>
</dbReference>
<feature type="binding site" evidence="6">
    <location>
        <begin position="16"/>
        <end position="23"/>
    </location>
    <ligand>
        <name>GTP</name>
        <dbReference type="ChEBI" id="CHEBI:37565"/>
    </ligand>
</feature>
<keyword evidence="6" id="KW-0690">Ribosome biogenesis</keyword>
<feature type="region of interest" description="G1" evidence="7">
    <location>
        <begin position="16"/>
        <end position="23"/>
    </location>
</feature>
<keyword evidence="6" id="KW-0699">rRNA-binding</keyword>
<evidence type="ECO:0000313" key="11">
    <source>
        <dbReference type="EMBL" id="MBP5836127.1"/>
    </source>
</evidence>
<dbReference type="EMBL" id="JACAOD020000013">
    <property type="protein sequence ID" value="MBP5836127.1"/>
    <property type="molecule type" value="Genomic_DNA"/>
</dbReference>
<dbReference type="Pfam" id="PF01926">
    <property type="entry name" value="MMR_HSR1"/>
    <property type="match status" value="1"/>
</dbReference>
<dbReference type="CDD" id="cd04163">
    <property type="entry name" value="Era"/>
    <property type="match status" value="1"/>
</dbReference>
<dbReference type="HAMAP" id="MF_00367">
    <property type="entry name" value="GTPase_Era"/>
    <property type="match status" value="1"/>
</dbReference>
<feature type="region of interest" description="G5" evidence="7">
    <location>
        <begin position="157"/>
        <end position="159"/>
    </location>
</feature>
<dbReference type="InterPro" id="IPR005662">
    <property type="entry name" value="GTPase_Era-like"/>
</dbReference>
<feature type="region of interest" description="G2" evidence="7">
    <location>
        <begin position="42"/>
        <end position="46"/>
    </location>
</feature>
<evidence type="ECO:0000256" key="6">
    <source>
        <dbReference type="HAMAP-Rule" id="MF_00367"/>
    </source>
</evidence>
<dbReference type="InterPro" id="IPR004044">
    <property type="entry name" value="KH_dom_type_2"/>
</dbReference>
<dbReference type="Proteomes" id="UP001195571">
    <property type="component" value="Unassembled WGS sequence"/>
</dbReference>
<protein>
    <recommendedName>
        <fullName evidence="2 6">GTPase Era</fullName>
    </recommendedName>
</protein>
<dbReference type="InterPro" id="IPR015946">
    <property type="entry name" value="KH_dom-like_a/b"/>
</dbReference>
<reference evidence="11" key="1">
    <citation type="submission" date="2021-04" db="EMBL/GenBank/DDBJ databases">
        <title>Genomic features of Candidatus Phytoplasma meliae isolate ChTYXIII (1SrXIII-G).</title>
        <authorList>
            <person name="Fernandez F.D."/>
            <person name="Conci L.R."/>
        </authorList>
    </citation>
    <scope>NUCLEOTIDE SEQUENCE [LARGE SCALE GENOMIC DNA]</scope>
    <source>
        <strain evidence="11">ChTYXIII-Mo</strain>
    </source>
</reference>
<dbReference type="InterPro" id="IPR009019">
    <property type="entry name" value="KH_sf_prok-type"/>
</dbReference>
<evidence type="ECO:0000256" key="7">
    <source>
        <dbReference type="PROSITE-ProRule" id="PRU01050"/>
    </source>
</evidence>
<accession>A0ABS5CYT1</accession>
<evidence type="ECO:0000259" key="10">
    <source>
        <dbReference type="PROSITE" id="PS51713"/>
    </source>
</evidence>
<keyword evidence="4 6" id="KW-0694">RNA-binding</keyword>
<evidence type="ECO:0000256" key="2">
    <source>
        <dbReference type="ARBA" id="ARBA00020484"/>
    </source>
</evidence>
<keyword evidence="3 6" id="KW-0547">Nucleotide-binding</keyword>
<feature type="binding site" evidence="6">
    <location>
        <begin position="127"/>
        <end position="130"/>
    </location>
    <ligand>
        <name>GTP</name>
        <dbReference type="ChEBI" id="CHEBI:37565"/>
    </ligand>
</feature>
<dbReference type="PROSITE" id="PS50823">
    <property type="entry name" value="KH_TYPE_2"/>
    <property type="match status" value="1"/>
</dbReference>
<name>A0ABS5CYT1_9MOLU</name>
<dbReference type="SUPFAM" id="SSF52540">
    <property type="entry name" value="P-loop containing nucleoside triphosphate hydrolases"/>
    <property type="match status" value="1"/>
</dbReference>
<feature type="region of interest" description="G3" evidence="7">
    <location>
        <begin position="63"/>
        <end position="66"/>
    </location>
</feature>
<comment type="similarity">
    <text evidence="1 6 7 8">Belongs to the TRAFAC class TrmE-Era-EngA-EngB-Septin-like GTPase superfamily. Era GTPase family.</text>
</comment>
<evidence type="ECO:0000256" key="3">
    <source>
        <dbReference type="ARBA" id="ARBA00022741"/>
    </source>
</evidence>
<sequence length="300" mass="34672">MRINMNFKSGFISILGRPNVGKSTLLNVLINQKIAITSHKPQTTRNKIIGICHEQDAQYIFLDTPGINTYKHLLNQKMNHIAFQSISDADVILFLTDSLYQPQEEFLLKTIFTKLKSNLKAIFLVVNKIDCFKQQNQIDAIILSYLKHFPFQNVIPLSAIKGQNLDKLKSTILQNIPLGVPYYPKDMITDQKKEFLISEIIREKILYYVHEEIPHSAAVIIEKIEKKTKVLIEIWAVILVERSSQKKILIGSQGTKLKQIGTDARKELNAHLNLKTHINLWVKVKPNWRNQKEELNRFGY</sequence>
<gene>
    <name evidence="6 11" type="primary">era</name>
    <name evidence="11" type="ORF">CHTY_002700</name>
</gene>
<feature type="binding site" evidence="6">
    <location>
        <begin position="63"/>
        <end position="67"/>
    </location>
    <ligand>
        <name>GTP</name>
        <dbReference type="ChEBI" id="CHEBI:37565"/>
    </ligand>
</feature>
<dbReference type="NCBIfam" id="NF000908">
    <property type="entry name" value="PRK00089.1"/>
    <property type="match status" value="1"/>
</dbReference>
<comment type="caution">
    <text evidence="11">The sequence shown here is derived from an EMBL/GenBank/DDBJ whole genome shotgun (WGS) entry which is preliminary data.</text>
</comment>
<dbReference type="Gene3D" id="3.30.300.20">
    <property type="match status" value="1"/>
</dbReference>
<evidence type="ECO:0000313" key="12">
    <source>
        <dbReference type="Proteomes" id="UP001195571"/>
    </source>
</evidence>
<comment type="subunit">
    <text evidence="6">Monomer.</text>
</comment>
<dbReference type="Pfam" id="PF07650">
    <property type="entry name" value="KH_2"/>
    <property type="match status" value="1"/>
</dbReference>
<dbReference type="PROSITE" id="PS51713">
    <property type="entry name" value="G_ERA"/>
    <property type="match status" value="1"/>
</dbReference>
<keyword evidence="6" id="KW-0963">Cytoplasm</keyword>
<proteinExistence type="inferred from homology"/>
<dbReference type="InterPro" id="IPR027417">
    <property type="entry name" value="P-loop_NTPase"/>
</dbReference>
<keyword evidence="12" id="KW-1185">Reference proteome</keyword>
<dbReference type="CDD" id="cd22534">
    <property type="entry name" value="KH-II_Era"/>
    <property type="match status" value="1"/>
</dbReference>
<dbReference type="NCBIfam" id="TIGR00231">
    <property type="entry name" value="small_GTP"/>
    <property type="match status" value="1"/>
</dbReference>
<dbReference type="NCBIfam" id="TIGR00436">
    <property type="entry name" value="era"/>
    <property type="match status" value="1"/>
</dbReference>
<comment type="function">
    <text evidence="6">An essential GTPase that binds both GDP and GTP, with rapid nucleotide exchange. Plays a role in 16S rRNA processing and 30S ribosomal subunit biogenesis and possibly also in cell cycle regulation and energy metabolism.</text>
</comment>
<evidence type="ECO:0000256" key="4">
    <source>
        <dbReference type="ARBA" id="ARBA00022884"/>
    </source>
</evidence>
<evidence type="ECO:0000256" key="1">
    <source>
        <dbReference type="ARBA" id="ARBA00007921"/>
    </source>
</evidence>
<dbReference type="Gene3D" id="3.40.50.300">
    <property type="entry name" value="P-loop containing nucleotide triphosphate hydrolases"/>
    <property type="match status" value="1"/>
</dbReference>
<evidence type="ECO:0000256" key="8">
    <source>
        <dbReference type="RuleBase" id="RU003761"/>
    </source>
</evidence>
<comment type="subcellular location">
    <subcellularLocation>
        <location evidence="6">Cytoplasm</location>
    </subcellularLocation>
    <subcellularLocation>
        <location evidence="6">Cell membrane</location>
        <topology evidence="6">Peripheral membrane protein</topology>
    </subcellularLocation>
</comment>
<organism evidence="11 12">
    <name type="scientific">Candidatus Phytoplasma meliae</name>
    <dbReference type="NCBI Taxonomy" id="1848402"/>
    <lineage>
        <taxon>Bacteria</taxon>
        <taxon>Bacillati</taxon>
        <taxon>Mycoplasmatota</taxon>
        <taxon>Mollicutes</taxon>
        <taxon>Acholeplasmatales</taxon>
        <taxon>Acholeplasmataceae</taxon>
        <taxon>Candidatus Phytoplasma</taxon>
        <taxon>16SrXIII (Mexican periwinkle virescence group)</taxon>
    </lineage>
</organism>
<dbReference type="InterPro" id="IPR005225">
    <property type="entry name" value="Small_GTP-bd"/>
</dbReference>
<keyword evidence="6" id="KW-1003">Cell membrane</keyword>
<feature type="domain" description="Era-type G" evidence="10">
    <location>
        <begin position="8"/>
        <end position="178"/>
    </location>
</feature>
<evidence type="ECO:0000256" key="5">
    <source>
        <dbReference type="ARBA" id="ARBA00023134"/>
    </source>
</evidence>
<dbReference type="InterPro" id="IPR030388">
    <property type="entry name" value="G_ERA_dom"/>
</dbReference>
<dbReference type="InterPro" id="IPR006073">
    <property type="entry name" value="GTP-bd"/>
</dbReference>
<keyword evidence="5 6" id="KW-0342">GTP-binding</keyword>
<evidence type="ECO:0000259" key="9">
    <source>
        <dbReference type="PROSITE" id="PS50823"/>
    </source>
</evidence>
<feature type="domain" description="KH type-2" evidence="9">
    <location>
        <begin position="201"/>
        <end position="286"/>
    </location>
</feature>
<dbReference type="PANTHER" id="PTHR42698">
    <property type="entry name" value="GTPASE ERA"/>
    <property type="match status" value="1"/>
</dbReference>
<keyword evidence="6" id="KW-0472">Membrane</keyword>
<feature type="region of interest" description="G4" evidence="7">
    <location>
        <begin position="127"/>
        <end position="130"/>
    </location>
</feature>
<dbReference type="PANTHER" id="PTHR42698:SF1">
    <property type="entry name" value="GTPASE ERA, MITOCHONDRIAL"/>
    <property type="match status" value="1"/>
</dbReference>